<proteinExistence type="predicted"/>
<accession>A0ACC3BXA3</accession>
<keyword evidence="2" id="KW-1185">Reference proteome</keyword>
<dbReference type="EMBL" id="CM020618">
    <property type="protein sequence ID" value="KAK1862243.1"/>
    <property type="molecule type" value="Genomic_DNA"/>
</dbReference>
<gene>
    <name evidence="1" type="ORF">I4F81_004817</name>
</gene>
<evidence type="ECO:0000313" key="1">
    <source>
        <dbReference type="EMBL" id="KAK1862243.1"/>
    </source>
</evidence>
<protein>
    <submittedName>
        <fullName evidence="1">Uncharacterized protein</fullName>
    </submittedName>
</protein>
<sequence>MTVFSVSAFFIVLREVLEACLVVGIVLAYLSKIGSSHLNKWVWLGTAAGILLSLGVGVAFAVVFHVKGNQIFEGSTEKIFEGFVFLLASALLTWMLVWMMNMGKSLRSNMENAVGRAVEAGGWWRIFSLVFVQVLREGIETVIFIGGSAGADGQGGWRAIPLPSVLALVVGVTASYLMFRGMITLDIQKFFFITSVLLIGFAAGLVSHALHEFQEVDWFGPYEGVENEDRDWWNASVWSTKECCNDKTNQFWAMMRALFGYQDTPSFLEMISYIAYWAVISIVFVYVYRDVVRRARSSTATLVRTTSTILAVSGLVGFIYAMGNRSWNGILLTTLTLIVGTIAAVAAFDSAGGLITALKPLRKPMMIMSAVGFAIILALTTAITLAQLICEGRSCTVPQFFHWGIIFSRDFAGRGNLGLSSDLTYGQGRGYVYVAVLTLSLGISIFLCGAHSYGSYRFMKNLDAGGDYIYDGAEEVSKDMELDDSEADDSGPSSTEERVHQEQPLMAVPVVPVVPVEAV</sequence>
<evidence type="ECO:0000313" key="2">
    <source>
        <dbReference type="Proteomes" id="UP000798662"/>
    </source>
</evidence>
<reference evidence="1" key="1">
    <citation type="submission" date="2019-11" db="EMBL/GenBank/DDBJ databases">
        <title>Nori genome reveals adaptations in red seaweeds to the harsh intertidal environment.</title>
        <authorList>
            <person name="Wang D."/>
            <person name="Mao Y."/>
        </authorList>
    </citation>
    <scope>NUCLEOTIDE SEQUENCE</scope>
    <source>
        <tissue evidence="1">Gametophyte</tissue>
    </source>
</reference>
<organism evidence="1 2">
    <name type="scientific">Pyropia yezoensis</name>
    <name type="common">Susabi-nori</name>
    <name type="synonym">Porphyra yezoensis</name>
    <dbReference type="NCBI Taxonomy" id="2788"/>
    <lineage>
        <taxon>Eukaryota</taxon>
        <taxon>Rhodophyta</taxon>
        <taxon>Bangiophyceae</taxon>
        <taxon>Bangiales</taxon>
        <taxon>Bangiaceae</taxon>
        <taxon>Pyropia</taxon>
    </lineage>
</organism>
<dbReference type="Proteomes" id="UP000798662">
    <property type="component" value="Chromosome 1"/>
</dbReference>
<name>A0ACC3BXA3_PYRYE</name>
<comment type="caution">
    <text evidence="1">The sequence shown here is derived from an EMBL/GenBank/DDBJ whole genome shotgun (WGS) entry which is preliminary data.</text>
</comment>